<feature type="compositionally biased region" description="Basic and acidic residues" evidence="1">
    <location>
        <begin position="125"/>
        <end position="138"/>
    </location>
</feature>
<sequence length="138" mass="14993">MVRDEWRRSRGSNSAVKRRRGTPAMTEKTQHEIGVEIDGGTRSAAEKKVKGDGDVAVVIREGIQSGDEGGMVEVMFGGVDNKRTDGGDNVRGRDGEEEGRTRRLASTAGGEVDLKKDGDADDDYDRDRREKRKAGGEG</sequence>
<reference evidence="2" key="1">
    <citation type="submission" date="2024-03" db="EMBL/GenBank/DDBJ databases">
        <title>WGS assembly of Saponaria officinalis var. Norfolk2.</title>
        <authorList>
            <person name="Jenkins J."/>
            <person name="Shu S."/>
            <person name="Grimwood J."/>
            <person name="Barry K."/>
            <person name="Goodstein D."/>
            <person name="Schmutz J."/>
            <person name="Leebens-Mack J."/>
            <person name="Osbourn A."/>
        </authorList>
    </citation>
    <scope>NUCLEOTIDE SEQUENCE [LARGE SCALE GENOMIC DNA]</scope>
    <source>
        <strain evidence="2">JIC</strain>
    </source>
</reference>
<keyword evidence="3" id="KW-1185">Reference proteome</keyword>
<evidence type="ECO:0000256" key="1">
    <source>
        <dbReference type="SAM" id="MobiDB-lite"/>
    </source>
</evidence>
<feature type="region of interest" description="Disordered" evidence="1">
    <location>
        <begin position="77"/>
        <end position="138"/>
    </location>
</feature>
<dbReference type="Proteomes" id="UP001443914">
    <property type="component" value="Unassembled WGS sequence"/>
</dbReference>
<dbReference type="EMBL" id="JBDFQZ010000007">
    <property type="protein sequence ID" value="KAK9705435.1"/>
    <property type="molecule type" value="Genomic_DNA"/>
</dbReference>
<feature type="compositionally biased region" description="Basic and acidic residues" evidence="1">
    <location>
        <begin position="80"/>
        <end position="101"/>
    </location>
</feature>
<accession>A0AAW1JMH1</accession>
<evidence type="ECO:0000313" key="2">
    <source>
        <dbReference type="EMBL" id="KAK9705435.1"/>
    </source>
</evidence>
<organism evidence="2 3">
    <name type="scientific">Saponaria officinalis</name>
    <name type="common">Common soapwort</name>
    <name type="synonym">Lychnis saponaria</name>
    <dbReference type="NCBI Taxonomy" id="3572"/>
    <lineage>
        <taxon>Eukaryota</taxon>
        <taxon>Viridiplantae</taxon>
        <taxon>Streptophyta</taxon>
        <taxon>Embryophyta</taxon>
        <taxon>Tracheophyta</taxon>
        <taxon>Spermatophyta</taxon>
        <taxon>Magnoliopsida</taxon>
        <taxon>eudicotyledons</taxon>
        <taxon>Gunneridae</taxon>
        <taxon>Pentapetalae</taxon>
        <taxon>Caryophyllales</taxon>
        <taxon>Caryophyllaceae</taxon>
        <taxon>Caryophylleae</taxon>
        <taxon>Saponaria</taxon>
    </lineage>
</organism>
<dbReference type="AlphaFoldDB" id="A0AAW1JMH1"/>
<comment type="caution">
    <text evidence="2">The sequence shown here is derived from an EMBL/GenBank/DDBJ whole genome shotgun (WGS) entry which is preliminary data.</text>
</comment>
<proteinExistence type="predicted"/>
<evidence type="ECO:0000313" key="3">
    <source>
        <dbReference type="Proteomes" id="UP001443914"/>
    </source>
</evidence>
<protein>
    <submittedName>
        <fullName evidence="2">Uncharacterized protein</fullName>
    </submittedName>
</protein>
<name>A0AAW1JMH1_SAPOF</name>
<gene>
    <name evidence="2" type="ORF">RND81_07G056700</name>
</gene>
<feature type="region of interest" description="Disordered" evidence="1">
    <location>
        <begin position="1"/>
        <end position="52"/>
    </location>
</feature>